<evidence type="ECO:0000313" key="3">
    <source>
        <dbReference type="Proteomes" id="UP000327468"/>
    </source>
</evidence>
<reference evidence="2 3" key="1">
    <citation type="submission" date="2019-06" db="EMBL/GenBank/DDBJ databases">
        <title>A chromosome-scale genome assembly of the striped catfish, Pangasianodon hypophthalmus.</title>
        <authorList>
            <person name="Wen M."/>
            <person name="Zahm M."/>
            <person name="Roques C."/>
            <person name="Cabau C."/>
            <person name="Klopp C."/>
            <person name="Donnadieu C."/>
            <person name="Jouanno E."/>
            <person name="Avarre J.-C."/>
            <person name="Campet M."/>
            <person name="Ha T.T.T."/>
            <person name="Dugue R."/>
            <person name="Lampietro C."/>
            <person name="Louis A."/>
            <person name="Herpin A."/>
            <person name="Echchiki A."/>
            <person name="Berthelot C."/>
            <person name="Parey E."/>
            <person name="Roest-Crollius H."/>
            <person name="Braasch I."/>
            <person name="Postlethwait J."/>
            <person name="Bobe J."/>
            <person name="Montfort J."/>
            <person name="Bouchez O."/>
            <person name="Begum T."/>
            <person name="Schartl M."/>
            <person name="Guiguen Y."/>
        </authorList>
    </citation>
    <scope>NUCLEOTIDE SEQUENCE [LARGE SCALE GENOMIC DNA]</scope>
    <source>
        <strain evidence="2 3">Indonesia</strain>
        <tissue evidence="2">Blood</tissue>
    </source>
</reference>
<name>A0A5N5KYY5_PANHP</name>
<organism evidence="2 3">
    <name type="scientific">Pangasianodon hypophthalmus</name>
    <name type="common">Striped catfish</name>
    <name type="synonym">Helicophagus hypophthalmus</name>
    <dbReference type="NCBI Taxonomy" id="310915"/>
    <lineage>
        <taxon>Eukaryota</taxon>
        <taxon>Metazoa</taxon>
        <taxon>Chordata</taxon>
        <taxon>Craniata</taxon>
        <taxon>Vertebrata</taxon>
        <taxon>Euteleostomi</taxon>
        <taxon>Actinopterygii</taxon>
        <taxon>Neopterygii</taxon>
        <taxon>Teleostei</taxon>
        <taxon>Ostariophysi</taxon>
        <taxon>Siluriformes</taxon>
        <taxon>Pangasiidae</taxon>
        <taxon>Pangasianodon</taxon>
    </lineage>
</organism>
<gene>
    <name evidence="2" type="ORF">PHYPO_G00120880</name>
</gene>
<evidence type="ECO:0000256" key="1">
    <source>
        <dbReference type="SAM" id="MobiDB-lite"/>
    </source>
</evidence>
<feature type="region of interest" description="Disordered" evidence="1">
    <location>
        <begin position="46"/>
        <end position="72"/>
    </location>
</feature>
<feature type="compositionally biased region" description="Gly residues" evidence="1">
    <location>
        <begin position="50"/>
        <end position="61"/>
    </location>
</feature>
<dbReference type="Proteomes" id="UP000327468">
    <property type="component" value="Chromosome 21"/>
</dbReference>
<feature type="compositionally biased region" description="Basic and acidic residues" evidence="1">
    <location>
        <begin position="63"/>
        <end position="72"/>
    </location>
</feature>
<accession>A0A5N5KYY5</accession>
<protein>
    <submittedName>
        <fullName evidence="2">Uncharacterized protein</fullName>
    </submittedName>
</protein>
<dbReference type="AlphaFoldDB" id="A0A5N5KYY5"/>
<keyword evidence="3" id="KW-1185">Reference proteome</keyword>
<comment type="caution">
    <text evidence="2">The sequence shown here is derived from an EMBL/GenBank/DDBJ whole genome shotgun (WGS) entry which is preliminary data.</text>
</comment>
<dbReference type="EMBL" id="VFJC01000022">
    <property type="protein sequence ID" value="KAB5535689.1"/>
    <property type="molecule type" value="Genomic_DNA"/>
</dbReference>
<sequence length="72" mass="7711">MLPAAPPKIPKAKCAVHLYTNNQIYTGAVLGERISTFWSYSEEKSATRGGQLGMKDGGQAGVRGDESASRRV</sequence>
<evidence type="ECO:0000313" key="2">
    <source>
        <dbReference type="EMBL" id="KAB5535689.1"/>
    </source>
</evidence>
<proteinExistence type="predicted"/>